<dbReference type="RefSeq" id="NP_585770.1">
    <property type="nucleotide sequence ID" value="NM_001041392.1"/>
</dbReference>
<sequence length="619" mass="70146">MKLNLFKNIKKKPSSIVTMSSNGSTIVLFRKDGFLELVDSYTLTPYFAMEFEYKAVSSSFVDPHVVACGTECEKLVFINTRTFNVSHVDADGVPSNIAARAYGLDYGRNPFYYSTGCNVYERKELGTDLVYRGSSTITSLLLSPDQSLVIGDSNGRIKVLQSEKMVSELQLPNGKINMICHVTGNTYVSVCDDGSFSYFDINVGLVLQTTKVRDSPLNVCAYVDDRLHLSGADSRIVAFSRNGGKFIRSYQIDTHYAEVRNIEVDNGRILTSGEDTILSVVWGGSNRYFENKIFHRSVELGVSRVSRMFYVNNRSSIDFYLLDSDGRDLERNSNERSPETPESSAENDGEITFKLSKSSAGHMGYRKRGYEYKVKICTEGNAFCSSAPSDFSYVVYSNSRETRVINLKQDENIGLRIRLEGANRLIAKEDLIVLQSYRYEILLIDVHSGKELRKIPFDDYREAIYLIDDLLILSYSKSIYSIRNEDILSKMEIDGEIVGACEYDENHFIVLAMARSMEVKKKYSVYKVSLANHTAERVKFFESYNLITSISLFKDRIIFTNFNSIQMLSAEMKEEKYPLGAVIYGCKGVEDEIIIIQDSWSNIRLGLPPSVFKEKFSNK</sequence>
<evidence type="ECO:0000256" key="1">
    <source>
        <dbReference type="SAM" id="MobiDB-lite"/>
    </source>
</evidence>
<dbReference type="PANTHER" id="PTHR44163">
    <property type="entry name" value="U3 SMALL NUCLEOLAR RNA-ASSOCIATED PROTEIN 4 HOMOLOG"/>
    <property type="match status" value="1"/>
</dbReference>
<dbReference type="VEuPathDB" id="MicrosporidiaDB:ECU06_0140"/>
<dbReference type="GO" id="GO:0034455">
    <property type="term" value="C:t-UTP complex"/>
    <property type="evidence" value="ECO:0007669"/>
    <property type="project" value="TreeGrafter"/>
</dbReference>
<accession>Q8SVE8</accession>
<dbReference type="InterPro" id="IPR015943">
    <property type="entry name" value="WD40/YVTN_repeat-like_dom_sf"/>
</dbReference>
<feature type="compositionally biased region" description="Basic and acidic residues" evidence="1">
    <location>
        <begin position="330"/>
        <end position="339"/>
    </location>
</feature>
<dbReference type="Gene3D" id="2.130.10.10">
    <property type="entry name" value="YVTN repeat-like/Quinoprotein amine dehydrogenase"/>
    <property type="match status" value="1"/>
</dbReference>
<dbReference type="InterPro" id="IPR046351">
    <property type="entry name" value="UTP4"/>
</dbReference>
<dbReference type="GeneID" id="859193"/>
<reference evidence="2 3" key="1">
    <citation type="journal article" date="2001" name="Nature">
        <title>Genome sequence and gene compaction of the eukaryote parasite Encephalitozoon cuniculi.</title>
        <authorList>
            <person name="Katinka M.D."/>
            <person name="Duprat S."/>
            <person name="Cornillot E."/>
            <person name="Metenier G."/>
            <person name="Thomarat F."/>
            <person name="Prensier G."/>
            <person name="Barbe V."/>
            <person name="Peyretaillade E."/>
            <person name="Brottier P."/>
            <person name="Wincker P."/>
            <person name="Delbac F."/>
            <person name="El Alaoui H."/>
            <person name="Peyret P."/>
            <person name="Saurin W."/>
            <person name="Gouy M."/>
            <person name="Weissenbach J."/>
            <person name="Vivares C.P."/>
        </authorList>
    </citation>
    <scope>NUCLEOTIDE SEQUENCE [LARGE SCALE GENOMIC DNA]</scope>
    <source>
        <strain evidence="2 3">GB-M1</strain>
    </source>
</reference>
<dbReference type="SUPFAM" id="SSF50978">
    <property type="entry name" value="WD40 repeat-like"/>
    <property type="match status" value="1"/>
</dbReference>
<dbReference type="GO" id="GO:0000462">
    <property type="term" value="P:maturation of SSU-rRNA from tricistronic rRNA transcript (SSU-rRNA, 5.8S rRNA, LSU-rRNA)"/>
    <property type="evidence" value="ECO:0007669"/>
    <property type="project" value="InterPro"/>
</dbReference>
<dbReference type="InParanoid" id="Q8SVE8"/>
<dbReference type="GO" id="GO:0003723">
    <property type="term" value="F:RNA binding"/>
    <property type="evidence" value="ECO:0007669"/>
    <property type="project" value="TreeGrafter"/>
</dbReference>
<dbReference type="HOGENOM" id="CLU_030361_0_0_1"/>
<dbReference type="InterPro" id="IPR036322">
    <property type="entry name" value="WD40_repeat_dom_sf"/>
</dbReference>
<gene>
    <name evidence="2" type="ordered locus">ECU06_0140</name>
</gene>
<dbReference type="OrthoDB" id="2186662at2759"/>
<dbReference type="AlphaFoldDB" id="Q8SVE8"/>
<reference evidence="2 3" key="2">
    <citation type="journal article" date="2009" name="BMC Genomics">
        <title>Identification of transcriptional signals in Encephalitozoon cuniculi widespread among Microsporidia phylum: support for accurate structural genome annotation.</title>
        <authorList>
            <person name="Peyretaillade E."/>
            <person name="Goncalves O."/>
            <person name="Terrat S."/>
            <person name="Dugat-Bony E."/>
            <person name="Wincker P."/>
            <person name="Cornman R.S."/>
            <person name="Evans J.D."/>
            <person name="Delbac F."/>
            <person name="Peyret P."/>
        </authorList>
    </citation>
    <scope>NUCLEOTIDE SEQUENCE [LARGE SCALE GENOMIC DNA]</scope>
    <source>
        <strain evidence="2 3">GB-M1</strain>
    </source>
</reference>
<evidence type="ECO:0000313" key="2">
    <source>
        <dbReference type="EMBL" id="CAD25374.1"/>
    </source>
</evidence>
<keyword evidence="3" id="KW-1185">Reference proteome</keyword>
<evidence type="ECO:0000313" key="3">
    <source>
        <dbReference type="Proteomes" id="UP000000819"/>
    </source>
</evidence>
<name>Q8SVE8_ENCCU</name>
<dbReference type="Proteomes" id="UP000000819">
    <property type="component" value="Chromosome VI"/>
</dbReference>
<dbReference type="EMBL" id="AL590446">
    <property type="protein sequence ID" value="CAD25374.1"/>
    <property type="molecule type" value="Genomic_DNA"/>
</dbReference>
<dbReference type="PANTHER" id="PTHR44163:SF1">
    <property type="entry name" value="U3 SMALL NUCLEOLAR RNA-ASSOCIATED PROTEIN 4 HOMOLOG"/>
    <property type="match status" value="1"/>
</dbReference>
<dbReference type="OMA" id="LRTHEMH"/>
<organism evidence="2 3">
    <name type="scientific">Encephalitozoon cuniculi (strain GB-M1)</name>
    <name type="common">Microsporidian parasite</name>
    <dbReference type="NCBI Taxonomy" id="284813"/>
    <lineage>
        <taxon>Eukaryota</taxon>
        <taxon>Fungi</taxon>
        <taxon>Fungi incertae sedis</taxon>
        <taxon>Microsporidia</taxon>
        <taxon>Unikaryonidae</taxon>
        <taxon>Encephalitozoon</taxon>
    </lineage>
</organism>
<dbReference type="GO" id="GO:0030686">
    <property type="term" value="C:90S preribosome"/>
    <property type="evidence" value="ECO:0007669"/>
    <property type="project" value="InterPro"/>
</dbReference>
<protein>
    <submittedName>
        <fullName evidence="2">Uncharacterized protein</fullName>
    </submittedName>
</protein>
<dbReference type="GO" id="GO:0032040">
    <property type="term" value="C:small-subunit processome"/>
    <property type="evidence" value="ECO:0007669"/>
    <property type="project" value="TreeGrafter"/>
</dbReference>
<dbReference type="KEGG" id="ecu:ECU06_0140"/>
<feature type="region of interest" description="Disordered" evidence="1">
    <location>
        <begin position="330"/>
        <end position="350"/>
    </location>
</feature>
<proteinExistence type="predicted"/>